<keyword evidence="2" id="KW-1185">Reference proteome</keyword>
<proteinExistence type="predicted"/>
<organism evidence="1 2">
    <name type="scientific">Pleurodeles waltl</name>
    <name type="common">Iberian ribbed newt</name>
    <dbReference type="NCBI Taxonomy" id="8319"/>
    <lineage>
        <taxon>Eukaryota</taxon>
        <taxon>Metazoa</taxon>
        <taxon>Chordata</taxon>
        <taxon>Craniata</taxon>
        <taxon>Vertebrata</taxon>
        <taxon>Euteleostomi</taxon>
        <taxon>Amphibia</taxon>
        <taxon>Batrachia</taxon>
        <taxon>Caudata</taxon>
        <taxon>Salamandroidea</taxon>
        <taxon>Salamandridae</taxon>
        <taxon>Pleurodelinae</taxon>
        <taxon>Pleurodeles</taxon>
    </lineage>
</organism>
<gene>
    <name evidence="1" type="ORF">NDU88_004385</name>
</gene>
<evidence type="ECO:0000313" key="2">
    <source>
        <dbReference type="Proteomes" id="UP001066276"/>
    </source>
</evidence>
<reference evidence="1" key="1">
    <citation type="journal article" date="2022" name="bioRxiv">
        <title>Sequencing and chromosome-scale assembly of the giantPleurodeles waltlgenome.</title>
        <authorList>
            <person name="Brown T."/>
            <person name="Elewa A."/>
            <person name="Iarovenko S."/>
            <person name="Subramanian E."/>
            <person name="Araus A.J."/>
            <person name="Petzold A."/>
            <person name="Susuki M."/>
            <person name="Suzuki K.-i.T."/>
            <person name="Hayashi T."/>
            <person name="Toyoda A."/>
            <person name="Oliveira C."/>
            <person name="Osipova E."/>
            <person name="Leigh N.D."/>
            <person name="Simon A."/>
            <person name="Yun M.H."/>
        </authorList>
    </citation>
    <scope>NUCLEOTIDE SEQUENCE</scope>
    <source>
        <strain evidence="1">20211129_DDA</strain>
        <tissue evidence="1">Liver</tissue>
    </source>
</reference>
<dbReference type="Proteomes" id="UP001066276">
    <property type="component" value="Chromosome 2_1"/>
</dbReference>
<sequence>MGQRAQLLQHLKKFVRCGRRYRGALCEAQLRESIRRGRTITGRLREFSFRFRRRRGGTNGRSRVDRLPPLLHELFQVRGKGHSLRAHITALPATPDPTAPVPRRWHVLLHCTTRGAAH</sequence>
<name>A0AAV7VII7_PLEWA</name>
<dbReference type="EMBL" id="JANPWB010000003">
    <property type="protein sequence ID" value="KAJ1200562.1"/>
    <property type="molecule type" value="Genomic_DNA"/>
</dbReference>
<accession>A0AAV7VII7</accession>
<comment type="caution">
    <text evidence="1">The sequence shown here is derived from an EMBL/GenBank/DDBJ whole genome shotgun (WGS) entry which is preliminary data.</text>
</comment>
<protein>
    <submittedName>
        <fullName evidence="1">Uncharacterized protein</fullName>
    </submittedName>
</protein>
<evidence type="ECO:0000313" key="1">
    <source>
        <dbReference type="EMBL" id="KAJ1200562.1"/>
    </source>
</evidence>
<dbReference type="AlphaFoldDB" id="A0AAV7VII7"/>